<feature type="compositionally biased region" description="Polar residues" evidence="1">
    <location>
        <begin position="210"/>
        <end position="230"/>
    </location>
</feature>
<feature type="region of interest" description="Disordered" evidence="1">
    <location>
        <begin position="523"/>
        <end position="543"/>
    </location>
</feature>
<feature type="region of interest" description="Disordered" evidence="1">
    <location>
        <begin position="111"/>
        <end position="139"/>
    </location>
</feature>
<keyword evidence="4" id="KW-1185">Reference proteome</keyword>
<evidence type="ECO:0000256" key="2">
    <source>
        <dbReference type="SAM" id="Phobius"/>
    </source>
</evidence>
<dbReference type="PANTHER" id="PTHR46605:SF2">
    <property type="entry name" value="TNFR-CYS DOMAIN-CONTAINING PROTEIN"/>
    <property type="match status" value="1"/>
</dbReference>
<dbReference type="AlphaFoldDB" id="A0A8K0ESY2"/>
<organism evidence="3 4">
    <name type="scientific">Branchiostoma lanceolatum</name>
    <name type="common">Common lancelet</name>
    <name type="synonym">Amphioxus lanceolatum</name>
    <dbReference type="NCBI Taxonomy" id="7740"/>
    <lineage>
        <taxon>Eukaryota</taxon>
        <taxon>Metazoa</taxon>
        <taxon>Chordata</taxon>
        <taxon>Cephalochordata</taxon>
        <taxon>Leptocardii</taxon>
        <taxon>Amphioxiformes</taxon>
        <taxon>Branchiostomatidae</taxon>
        <taxon>Branchiostoma</taxon>
    </lineage>
</organism>
<evidence type="ECO:0000313" key="3">
    <source>
        <dbReference type="EMBL" id="CAH1264884.1"/>
    </source>
</evidence>
<keyword evidence="2" id="KW-0472">Membrane</keyword>
<feature type="compositionally biased region" description="Basic residues" evidence="1">
    <location>
        <begin position="533"/>
        <end position="543"/>
    </location>
</feature>
<dbReference type="GO" id="GO:0015026">
    <property type="term" value="F:coreceptor activity"/>
    <property type="evidence" value="ECO:0007669"/>
    <property type="project" value="TreeGrafter"/>
</dbReference>
<evidence type="ECO:0000256" key="1">
    <source>
        <dbReference type="SAM" id="MobiDB-lite"/>
    </source>
</evidence>
<keyword evidence="2" id="KW-1133">Transmembrane helix</keyword>
<dbReference type="GO" id="GO:0048406">
    <property type="term" value="F:nerve growth factor binding"/>
    <property type="evidence" value="ECO:0007669"/>
    <property type="project" value="TreeGrafter"/>
</dbReference>
<proteinExistence type="predicted"/>
<feature type="region of interest" description="Disordered" evidence="1">
    <location>
        <begin position="206"/>
        <end position="233"/>
    </location>
</feature>
<dbReference type="GO" id="GO:0009986">
    <property type="term" value="C:cell surface"/>
    <property type="evidence" value="ECO:0007669"/>
    <property type="project" value="TreeGrafter"/>
</dbReference>
<dbReference type="InterPro" id="IPR052302">
    <property type="entry name" value="Neurotrophin_rcpt-DD"/>
</dbReference>
<dbReference type="GO" id="GO:0005886">
    <property type="term" value="C:plasma membrane"/>
    <property type="evidence" value="ECO:0007669"/>
    <property type="project" value="TreeGrafter"/>
</dbReference>
<dbReference type="OrthoDB" id="10102795at2759"/>
<name>A0A8K0ESY2_BRALA</name>
<dbReference type="EMBL" id="OV696690">
    <property type="protein sequence ID" value="CAH1264884.1"/>
    <property type="molecule type" value="Genomic_DNA"/>
</dbReference>
<dbReference type="PANTHER" id="PTHR46605">
    <property type="entry name" value="TUMOR NECROSIS FACTOR RECEPTOR"/>
    <property type="match status" value="1"/>
</dbReference>
<dbReference type="GO" id="GO:0007266">
    <property type="term" value="P:Rho protein signal transduction"/>
    <property type="evidence" value="ECO:0007669"/>
    <property type="project" value="TreeGrafter"/>
</dbReference>
<reference evidence="3" key="1">
    <citation type="submission" date="2022-01" db="EMBL/GenBank/DDBJ databases">
        <authorList>
            <person name="Braso-Vives M."/>
        </authorList>
    </citation>
    <scope>NUCLEOTIDE SEQUENCE</scope>
</reference>
<dbReference type="Proteomes" id="UP000838412">
    <property type="component" value="Chromosome 5"/>
</dbReference>
<protein>
    <submittedName>
        <fullName evidence="3">Hypp3085 protein</fullName>
    </submittedName>
</protein>
<sequence>MPHDTDFTHLCNHAWEEAGSVKIALGGDSTLKIVPMGVGKPQIVAVVMSDVTSSVDRNTYFAGRNEMKNVTCFVRAWEQTYRHVFTTSVSGTPGGPVCEEVRRVTYTTREPQTHTAKVTLDQTNPSTTRTETAQPGKERSPHVGIVTILAVVGVVLIVLLVTYIVRNRRCCSRGHPAAQAATGSQEAPLAVISLNRWMIGGENSRAVDAGQSTTGQPTDTGTQNTASSGDDPQYSEIPDEHFNYYNTRPWVQHPYWEIPDKYYSSYNTRSGVQHPYWNIPDEYYTEYYNTRAWVEHPYWEIPDEYFNYENTRPQSFPPVSGRHHDDDDTVRFYAAAAEVALPSSTRLGGRHPAYGTATRMAAAPNNYQSARQRMAQVTPYGTLPRIRPDPQIPVRQRMAHVRPYGTLPRIRPDPQIPVRQRMAHVRPYGTLPRIRPDPRIPVRQRMAQDHSFGSGQTHGYLHVRGWHRLDRMEHSHGSGQTHGYLYIRGGHTLDRMEHSHGSGQTHGYLYVRGWHRLDRMEHSHGSGQTHGYLHVRGRHTLGR</sequence>
<feature type="compositionally biased region" description="Polar residues" evidence="1">
    <location>
        <begin position="111"/>
        <end position="133"/>
    </location>
</feature>
<evidence type="ECO:0000313" key="4">
    <source>
        <dbReference type="Proteomes" id="UP000838412"/>
    </source>
</evidence>
<keyword evidence="2" id="KW-0812">Transmembrane</keyword>
<feature type="transmembrane region" description="Helical" evidence="2">
    <location>
        <begin position="143"/>
        <end position="165"/>
    </location>
</feature>
<dbReference type="GO" id="GO:0005035">
    <property type="term" value="F:death receptor activity"/>
    <property type="evidence" value="ECO:0007669"/>
    <property type="project" value="TreeGrafter"/>
</dbReference>
<gene>
    <name evidence="3" type="primary">Hypp3085</name>
    <name evidence="3" type="ORF">BLAG_LOCUS19079</name>
</gene>
<accession>A0A8K0ESY2</accession>